<dbReference type="EMBL" id="JANQDH010000062">
    <property type="protein sequence ID" value="MDH6060667.1"/>
    <property type="molecule type" value="Genomic_DNA"/>
</dbReference>
<proteinExistence type="predicted"/>
<organism evidence="1 2">
    <name type="scientific">Chrysosporum bergii ANA360D</name>
    <dbReference type="NCBI Taxonomy" id="617107"/>
    <lineage>
        <taxon>Bacteria</taxon>
        <taxon>Bacillati</taxon>
        <taxon>Cyanobacteriota</taxon>
        <taxon>Cyanophyceae</taxon>
        <taxon>Nostocales</taxon>
        <taxon>Nodulariaceae</taxon>
        <taxon>Chrysosporum</taxon>
    </lineage>
</organism>
<name>A0AA43GS29_9CYAN</name>
<keyword evidence="2" id="KW-1185">Reference proteome</keyword>
<evidence type="ECO:0000313" key="2">
    <source>
        <dbReference type="Proteomes" id="UP001159387"/>
    </source>
</evidence>
<gene>
    <name evidence="1" type="ORF">NWP17_09480</name>
</gene>
<evidence type="ECO:0000313" key="1">
    <source>
        <dbReference type="EMBL" id="MDH6060667.1"/>
    </source>
</evidence>
<reference evidence="1 2" key="1">
    <citation type="journal article" date="2023" name="J. Phycol.">
        <title>Chrysosporum ovalisporum is synonymous with the true-branching cyanobacterium Umezakia natans (Nostocales/Aphanizomenonaceae).</title>
        <authorList>
            <person name="McGregor G.B."/>
            <person name="Sendall B.C."/>
            <person name="Niiyama Y."/>
            <person name="Tuji A."/>
            <person name="Willis A."/>
        </authorList>
    </citation>
    <scope>NUCLEOTIDE SEQUENCE [LARGE SCALE GENOMIC DNA]</scope>
    <source>
        <strain evidence="1 2">ANA360D</strain>
    </source>
</reference>
<sequence length="226" mass="24778">MTILHQWKYRTAVLLTMAITTTAVIPIIPPANAQYNIRPSRTVTIPGNANVTFPVTHDQEKIVVSRGETLDLTLRIANDISDSQRNVLIPINTKVVGQLQPVYFNNRNRDSKNVRGVRFVARELIFPSGRRQSVNASSQVITTTETITKSDSSQILTDAAIGAGTSTAISLITGNRKIEILEPVTGAAAGALASVLLRKKEAEVFVLRPEQDLRLVLNSNLVIERQ</sequence>
<dbReference type="RefSeq" id="WP_280654661.1">
    <property type="nucleotide sequence ID" value="NZ_JANQDH010000062.1"/>
</dbReference>
<protein>
    <submittedName>
        <fullName evidence="1">Conjugal transfer protein TrbI</fullName>
    </submittedName>
</protein>
<accession>A0AA43GS29</accession>
<comment type="caution">
    <text evidence="1">The sequence shown here is derived from an EMBL/GenBank/DDBJ whole genome shotgun (WGS) entry which is preliminary data.</text>
</comment>
<dbReference type="AlphaFoldDB" id="A0AA43GS29"/>
<dbReference type="Proteomes" id="UP001159387">
    <property type="component" value="Unassembled WGS sequence"/>
</dbReference>